<keyword evidence="3" id="KW-1185">Reference proteome</keyword>
<evidence type="ECO:0008006" key="4">
    <source>
        <dbReference type="Google" id="ProtNLM"/>
    </source>
</evidence>
<sequence length="638" mass="71151">MDDGAVSRDINFDPREFVTIKPLPSPRPSGEKLQARSKTVYVTCHDKQVFWENYRRRQRQLNRQGYWAAPWRSYEEVGEPLYLEPKQLILSSLGQLDEALQETPVSSKTGPVSSSANLVSTNALMSSSFHVPQTRSREDIVNLKQHLAQTRRLLRAVRQGRGYFQLLEKEAQEAKGQETQGAPGPQPPGLSSDSDTDSESPVSSGLSWPQSQTSSRGRCRTQSARPFTPIHRSLMAPQLHQVPPESVFRQLCCLNWLLEALTLGRMGRAAPVSSCWDPKDPGESKAAIKALTKEKAIQAKWEQFISVPKTPRRLPSRPSRASSGRSYLQKAPSQSRTSSSLAITPTLGSLTCLAPGADGAGGFAVTSEETDQQSVAGSDAEPPVSEYLQKLLEEVYQSVAKDLYGPGTKTVGDFVWKSKLKSASANNITSGRQDPTVGFKRETPRPKSCPAGQLSATTRFINRKSSRLDELRTSFEERAEELAQTFSDCLEAKSKKRWDSGLQRLQALCKRMSSLGGDIHHHISLSKHEVDPDKPYSTQWLLVLLRNLAAAAERNRKLARVLEKLQRFADERRLRVRPQVFLKVLGTLQPWELCLPDLCVAIEVVREHAVKMSREDYDAWLLRRTSGPREAKSTANIS</sequence>
<feature type="region of interest" description="Disordered" evidence="1">
    <location>
        <begin position="426"/>
        <end position="451"/>
    </location>
</feature>
<feature type="compositionally biased region" description="Low complexity" evidence="1">
    <location>
        <begin position="316"/>
        <end position="326"/>
    </location>
</feature>
<gene>
    <name evidence="2" type="ORF">AALO_G00060900</name>
</gene>
<organism evidence="2 3">
    <name type="scientific">Alosa alosa</name>
    <name type="common">allis shad</name>
    <dbReference type="NCBI Taxonomy" id="278164"/>
    <lineage>
        <taxon>Eukaryota</taxon>
        <taxon>Metazoa</taxon>
        <taxon>Chordata</taxon>
        <taxon>Craniata</taxon>
        <taxon>Vertebrata</taxon>
        <taxon>Euteleostomi</taxon>
        <taxon>Actinopterygii</taxon>
        <taxon>Neopterygii</taxon>
        <taxon>Teleostei</taxon>
        <taxon>Clupei</taxon>
        <taxon>Clupeiformes</taxon>
        <taxon>Clupeoidei</taxon>
        <taxon>Clupeidae</taxon>
        <taxon>Alosa</taxon>
    </lineage>
</organism>
<evidence type="ECO:0000313" key="2">
    <source>
        <dbReference type="EMBL" id="KAG5280513.1"/>
    </source>
</evidence>
<dbReference type="PANTHER" id="PTHR34754:SF1">
    <property type="entry name" value="COILED-COIL DOMAIN-CONTAINING PROTEIN 60"/>
    <property type="match status" value="1"/>
</dbReference>
<feature type="region of interest" description="Disordered" evidence="1">
    <location>
        <begin position="362"/>
        <end position="382"/>
    </location>
</feature>
<dbReference type="PANTHER" id="PTHR34754">
    <property type="entry name" value="COILED-COIL DOMAIN-CONTAINING PROTEIN 60"/>
    <property type="match status" value="1"/>
</dbReference>
<dbReference type="AlphaFoldDB" id="A0AAV6GZI0"/>
<protein>
    <recommendedName>
        <fullName evidence="4">Coiled-coil domain-containing protein 60</fullName>
    </recommendedName>
</protein>
<feature type="compositionally biased region" description="Polar residues" evidence="1">
    <location>
        <begin position="189"/>
        <end position="222"/>
    </location>
</feature>
<feature type="compositionally biased region" description="Polar residues" evidence="1">
    <location>
        <begin position="331"/>
        <end position="340"/>
    </location>
</feature>
<feature type="region of interest" description="Disordered" evidence="1">
    <location>
        <begin position="172"/>
        <end position="222"/>
    </location>
</feature>
<name>A0AAV6GZI0_9TELE</name>
<evidence type="ECO:0000256" key="1">
    <source>
        <dbReference type="SAM" id="MobiDB-lite"/>
    </source>
</evidence>
<dbReference type="EMBL" id="JADWDJ010000005">
    <property type="protein sequence ID" value="KAG5280513.1"/>
    <property type="molecule type" value="Genomic_DNA"/>
</dbReference>
<dbReference type="Proteomes" id="UP000823561">
    <property type="component" value="Chromosome 5"/>
</dbReference>
<comment type="caution">
    <text evidence="2">The sequence shown here is derived from an EMBL/GenBank/DDBJ whole genome shotgun (WGS) entry which is preliminary data.</text>
</comment>
<evidence type="ECO:0000313" key="3">
    <source>
        <dbReference type="Proteomes" id="UP000823561"/>
    </source>
</evidence>
<reference evidence="2" key="1">
    <citation type="submission" date="2020-10" db="EMBL/GenBank/DDBJ databases">
        <title>Chromosome-scale genome assembly of the Allis shad, Alosa alosa.</title>
        <authorList>
            <person name="Margot Z."/>
            <person name="Christophe K."/>
            <person name="Cabau C."/>
            <person name="Louis A."/>
            <person name="Berthelot C."/>
            <person name="Parey E."/>
            <person name="Roest Crollius H."/>
            <person name="Montfort J."/>
            <person name="Robinson-Rechavi M."/>
            <person name="Bucao C."/>
            <person name="Bouchez O."/>
            <person name="Gislard M."/>
            <person name="Lluch J."/>
            <person name="Milhes M."/>
            <person name="Lampietro C."/>
            <person name="Lopez Roques C."/>
            <person name="Donnadieu C."/>
            <person name="Braasch I."/>
            <person name="Desvignes T."/>
            <person name="Postlethwait J."/>
            <person name="Bobe J."/>
            <person name="Guiguen Y."/>
        </authorList>
    </citation>
    <scope>NUCLEOTIDE SEQUENCE</scope>
    <source>
        <strain evidence="2">M-15738</strain>
        <tissue evidence="2">Blood</tissue>
    </source>
</reference>
<proteinExistence type="predicted"/>
<feature type="region of interest" description="Disordered" evidence="1">
    <location>
        <begin position="308"/>
        <end position="340"/>
    </location>
</feature>
<dbReference type="InterPro" id="IPR031526">
    <property type="entry name" value="DUF4698"/>
</dbReference>
<accession>A0AAV6GZI0</accession>
<dbReference type="Pfam" id="PF15769">
    <property type="entry name" value="DUF4698"/>
    <property type="match status" value="1"/>
</dbReference>